<comment type="caution">
    <text evidence="4">The sequence shown here is derived from an EMBL/GenBank/DDBJ whole genome shotgun (WGS) entry which is preliminary data.</text>
</comment>
<dbReference type="PRINTS" id="PR01217">
    <property type="entry name" value="PRICHEXTENSN"/>
</dbReference>
<feature type="chain" id="PRO_5035415668" description="Apple domain-containing protein" evidence="2">
    <location>
        <begin position="30"/>
        <end position="304"/>
    </location>
</feature>
<sequence>MPARPLRCSCAAALVVAIFFLAFTGGTHSFNFNKDRVGAAADAAADAARAADEHSYSKLDDHHAFISGRRLLQVSPQPPPPPTRDCQEFAGYIAVPRADHNGDDITNSGSAVAAAKECSRLPECKGFNSNGWVKRIAVPVAPHPSSVCFYTKIPDPPSSPSPPPTSPSSPPPTQPPPSSPTRPSSPPPTQPPPTQPPPSSPTRPSSPPPTQPPPSQPPPLFPSPPPPPEFACVQNTSLSGVQLAKFKLSYKNGTDANIATCRSYCVSTPGCKGFYYKSTFICYLMASVLDYKQYGTSVIACIYH</sequence>
<dbReference type="AlphaFoldDB" id="A0A8J4CDF7"/>
<protein>
    <recommendedName>
        <fullName evidence="3">Apple domain-containing protein</fullName>
    </recommendedName>
</protein>
<gene>
    <name evidence="4" type="ORF">Vretifemale_8206</name>
    <name evidence="5" type="ORF">Vretimale_141</name>
</gene>
<evidence type="ECO:0000313" key="5">
    <source>
        <dbReference type="EMBL" id="GIL93924.1"/>
    </source>
</evidence>
<dbReference type="InterPro" id="IPR003609">
    <property type="entry name" value="Pan_app"/>
</dbReference>
<dbReference type="EMBL" id="BNCQ01000001">
    <property type="protein sequence ID" value="GIL93924.1"/>
    <property type="molecule type" value="Genomic_DNA"/>
</dbReference>
<keyword evidence="2" id="KW-0732">Signal</keyword>
<proteinExistence type="predicted"/>
<accession>A0A8J4CDF7</accession>
<feature type="signal peptide" evidence="2">
    <location>
        <begin position="1"/>
        <end position="29"/>
    </location>
</feature>
<evidence type="ECO:0000313" key="4">
    <source>
        <dbReference type="EMBL" id="GIL78842.1"/>
    </source>
</evidence>
<evidence type="ECO:0000259" key="3">
    <source>
        <dbReference type="PROSITE" id="PS50948"/>
    </source>
</evidence>
<evidence type="ECO:0000256" key="2">
    <source>
        <dbReference type="SAM" id="SignalP"/>
    </source>
</evidence>
<feature type="region of interest" description="Disordered" evidence="1">
    <location>
        <begin position="152"/>
        <end position="229"/>
    </location>
</feature>
<reference evidence="4" key="1">
    <citation type="journal article" date="2021" name="Proc. Natl. Acad. Sci. U.S.A.">
        <title>Three genomes in the algal genus Volvox reveal the fate of a haploid sex-determining region after a transition to homothallism.</title>
        <authorList>
            <person name="Yamamoto K."/>
            <person name="Hamaji T."/>
            <person name="Kawai-Toyooka H."/>
            <person name="Matsuzaki R."/>
            <person name="Takahashi F."/>
            <person name="Nishimura Y."/>
            <person name="Kawachi M."/>
            <person name="Noguchi H."/>
            <person name="Minakuchi Y."/>
            <person name="Umen J.G."/>
            <person name="Toyoda A."/>
            <person name="Nozaki H."/>
        </authorList>
    </citation>
    <scope>NUCLEOTIDE SEQUENCE</scope>
    <source>
        <strain evidence="5">NIES-3785</strain>
        <strain evidence="4">NIES-3786</strain>
    </source>
</reference>
<dbReference type="Proteomes" id="UP000722791">
    <property type="component" value="Unassembled WGS sequence"/>
</dbReference>
<feature type="compositionally biased region" description="Pro residues" evidence="1">
    <location>
        <begin position="154"/>
        <end position="229"/>
    </location>
</feature>
<dbReference type="PROSITE" id="PS50948">
    <property type="entry name" value="PAN"/>
    <property type="match status" value="1"/>
</dbReference>
<evidence type="ECO:0000256" key="1">
    <source>
        <dbReference type="SAM" id="MobiDB-lite"/>
    </source>
</evidence>
<keyword evidence="6" id="KW-1185">Reference proteome</keyword>
<name>A0A8J4CDF7_9CHLO</name>
<organism evidence="4 6">
    <name type="scientific">Volvox reticuliferus</name>
    <dbReference type="NCBI Taxonomy" id="1737510"/>
    <lineage>
        <taxon>Eukaryota</taxon>
        <taxon>Viridiplantae</taxon>
        <taxon>Chlorophyta</taxon>
        <taxon>core chlorophytes</taxon>
        <taxon>Chlorophyceae</taxon>
        <taxon>CS clade</taxon>
        <taxon>Chlamydomonadales</taxon>
        <taxon>Volvocaceae</taxon>
        <taxon>Volvox</taxon>
    </lineage>
</organism>
<dbReference type="Proteomes" id="UP000747110">
    <property type="component" value="Unassembled WGS sequence"/>
</dbReference>
<feature type="domain" description="Apple" evidence="3">
    <location>
        <begin position="232"/>
        <end position="304"/>
    </location>
</feature>
<dbReference type="EMBL" id="BNCP01000014">
    <property type="protein sequence ID" value="GIL78842.1"/>
    <property type="molecule type" value="Genomic_DNA"/>
</dbReference>
<evidence type="ECO:0000313" key="6">
    <source>
        <dbReference type="Proteomes" id="UP000747110"/>
    </source>
</evidence>